<organism evidence="2 3">
    <name type="scientific">Mycena rosella</name>
    <name type="common">Pink bonnet</name>
    <name type="synonym">Agaricus rosellus</name>
    <dbReference type="NCBI Taxonomy" id="1033263"/>
    <lineage>
        <taxon>Eukaryota</taxon>
        <taxon>Fungi</taxon>
        <taxon>Dikarya</taxon>
        <taxon>Basidiomycota</taxon>
        <taxon>Agaricomycotina</taxon>
        <taxon>Agaricomycetes</taxon>
        <taxon>Agaricomycetidae</taxon>
        <taxon>Agaricales</taxon>
        <taxon>Marasmiineae</taxon>
        <taxon>Mycenaceae</taxon>
        <taxon>Mycena</taxon>
    </lineage>
</organism>
<gene>
    <name evidence="2" type="ORF">B0H17DRAFT_1147212</name>
</gene>
<evidence type="ECO:0000313" key="2">
    <source>
        <dbReference type="EMBL" id="KAJ7652972.1"/>
    </source>
</evidence>
<reference evidence="2" key="1">
    <citation type="submission" date="2023-03" db="EMBL/GenBank/DDBJ databases">
        <title>Massive genome expansion in bonnet fungi (Mycena s.s.) driven by repeated elements and novel gene families across ecological guilds.</title>
        <authorList>
            <consortium name="Lawrence Berkeley National Laboratory"/>
            <person name="Harder C.B."/>
            <person name="Miyauchi S."/>
            <person name="Viragh M."/>
            <person name="Kuo A."/>
            <person name="Thoen E."/>
            <person name="Andreopoulos B."/>
            <person name="Lu D."/>
            <person name="Skrede I."/>
            <person name="Drula E."/>
            <person name="Henrissat B."/>
            <person name="Morin E."/>
            <person name="Kohler A."/>
            <person name="Barry K."/>
            <person name="LaButti K."/>
            <person name="Morin E."/>
            <person name="Salamov A."/>
            <person name="Lipzen A."/>
            <person name="Mereny Z."/>
            <person name="Hegedus B."/>
            <person name="Baldrian P."/>
            <person name="Stursova M."/>
            <person name="Weitz H."/>
            <person name="Taylor A."/>
            <person name="Grigoriev I.V."/>
            <person name="Nagy L.G."/>
            <person name="Martin F."/>
            <person name="Kauserud H."/>
        </authorList>
    </citation>
    <scope>NUCLEOTIDE SEQUENCE</scope>
    <source>
        <strain evidence="2">CBHHK067</strain>
    </source>
</reference>
<dbReference type="EMBL" id="JARKIE010000340">
    <property type="protein sequence ID" value="KAJ7652972.1"/>
    <property type="molecule type" value="Genomic_DNA"/>
</dbReference>
<keyword evidence="3" id="KW-1185">Reference proteome</keyword>
<name>A0AAD7CM72_MYCRO</name>
<dbReference type="Proteomes" id="UP001221757">
    <property type="component" value="Unassembled WGS sequence"/>
</dbReference>
<feature type="region of interest" description="Disordered" evidence="1">
    <location>
        <begin position="1"/>
        <end position="26"/>
    </location>
</feature>
<accession>A0AAD7CM72</accession>
<evidence type="ECO:0000313" key="3">
    <source>
        <dbReference type="Proteomes" id="UP001221757"/>
    </source>
</evidence>
<protein>
    <submittedName>
        <fullName evidence="2">Uncharacterized protein</fullName>
    </submittedName>
</protein>
<evidence type="ECO:0000256" key="1">
    <source>
        <dbReference type="SAM" id="MobiDB-lite"/>
    </source>
</evidence>
<feature type="compositionally biased region" description="Basic and acidic residues" evidence="1">
    <location>
        <begin position="1"/>
        <end position="11"/>
    </location>
</feature>
<sequence>MPDVIRSEFQTRPHVQVSPPSATKAAATEKYKFAPRKRSRNIMMDKALSVRACDTGRRARLGAQRTSGSWPASSSLSGLRGSDSQVFVGPVTLLEVDLEANTLIGKRCGEAAAAASELDAADMGLGGYTSAALLLKTDEKCEGTRNTLRSSAGSWGAPAPGSHLLAAHTRRRRIHGTFHVCGNAMVCARDAVPGVIPSQRMPRMSGGGGYLSRQKRRSRWACGANFTKVSQYVDVLETGNKLSM</sequence>
<comment type="caution">
    <text evidence="2">The sequence shown here is derived from an EMBL/GenBank/DDBJ whole genome shotgun (WGS) entry which is preliminary data.</text>
</comment>
<proteinExistence type="predicted"/>
<dbReference type="AlphaFoldDB" id="A0AAD7CM72"/>